<name>A0A2X2CR52_PSELU</name>
<dbReference type="EMBL" id="UAUF01000012">
    <property type="protein sequence ID" value="SPZ08136.1"/>
    <property type="molecule type" value="Genomic_DNA"/>
</dbReference>
<evidence type="ECO:0000313" key="2">
    <source>
        <dbReference type="EMBL" id="SPZ08136.1"/>
    </source>
</evidence>
<dbReference type="EMBL" id="JADMCD010000018">
    <property type="protein sequence ID" value="MBF8643535.1"/>
    <property type="molecule type" value="Genomic_DNA"/>
</dbReference>
<reference evidence="1 4" key="2">
    <citation type="submission" date="2020-10" db="EMBL/GenBank/DDBJ databases">
        <title>Genome sequences of Pseudomonas isolates.</title>
        <authorList>
            <person name="Wessels L."/>
            <person name="Reich F."/>
            <person name="Hammerl J."/>
        </authorList>
    </citation>
    <scope>NUCLEOTIDE SEQUENCE [LARGE SCALE GENOMIC DNA]</scope>
    <source>
        <strain evidence="1 4">20-MO00624-0</strain>
    </source>
</reference>
<proteinExistence type="predicted"/>
<accession>A0A2X2CR52</accession>
<dbReference type="Proteomes" id="UP000250443">
    <property type="component" value="Unassembled WGS sequence"/>
</dbReference>
<dbReference type="Proteomes" id="UP000626180">
    <property type="component" value="Unassembled WGS sequence"/>
</dbReference>
<gene>
    <name evidence="1" type="ORF">IRZ65_23000</name>
    <name evidence="2" type="ORF">NCTC11842_02628</name>
</gene>
<dbReference type="AlphaFoldDB" id="A0A2X2CR52"/>
<evidence type="ECO:0000313" key="3">
    <source>
        <dbReference type="Proteomes" id="UP000250443"/>
    </source>
</evidence>
<protein>
    <submittedName>
        <fullName evidence="2">Uncharacterized protein</fullName>
    </submittedName>
</protein>
<reference evidence="2 3" key="1">
    <citation type="submission" date="2018-06" db="EMBL/GenBank/DDBJ databases">
        <authorList>
            <consortium name="Pathogen Informatics"/>
            <person name="Doyle S."/>
        </authorList>
    </citation>
    <scope>NUCLEOTIDE SEQUENCE [LARGE SCALE GENOMIC DNA]</scope>
    <source>
        <strain evidence="2 3">NCTC11842</strain>
    </source>
</reference>
<organism evidence="2 3">
    <name type="scientific">Pseudomonas luteola</name>
    <dbReference type="NCBI Taxonomy" id="47886"/>
    <lineage>
        <taxon>Bacteria</taxon>
        <taxon>Pseudomonadati</taxon>
        <taxon>Pseudomonadota</taxon>
        <taxon>Gammaproteobacteria</taxon>
        <taxon>Pseudomonadales</taxon>
        <taxon>Pseudomonadaceae</taxon>
        <taxon>Pseudomonas</taxon>
    </lineage>
</organism>
<sequence length="151" mass="17590">MSKFEGLVPELPKWNNGNGISLGDWITCIGRYDHFLGYLELVWPSFIMVDDTVFIESLWQKNRYETIISNCTNKAEAQKYLNLIDLANLFLGAEEEVTDEFLLYLANAIVQAWEAKLCTQFPERKFKVVLENFLSDPDDCELNIYFFEPEI</sequence>
<evidence type="ECO:0000313" key="4">
    <source>
        <dbReference type="Proteomes" id="UP000626180"/>
    </source>
</evidence>
<evidence type="ECO:0000313" key="1">
    <source>
        <dbReference type="EMBL" id="MBF8643535.1"/>
    </source>
</evidence>
<dbReference type="RefSeq" id="WP_010794832.1">
    <property type="nucleotide sequence ID" value="NZ_CP069262.1"/>
</dbReference>
<keyword evidence="4" id="KW-1185">Reference proteome</keyword>